<feature type="compositionally biased region" description="Low complexity" evidence="1">
    <location>
        <begin position="193"/>
        <end position="214"/>
    </location>
</feature>
<evidence type="ECO:0000313" key="3">
    <source>
        <dbReference type="EMBL" id="EDW78446.2"/>
    </source>
</evidence>
<dbReference type="eggNOG" id="ENOG502TC99">
    <property type="taxonomic scope" value="Eukaryota"/>
</dbReference>
<feature type="compositionally biased region" description="Basic and acidic residues" evidence="1">
    <location>
        <begin position="289"/>
        <end position="304"/>
    </location>
</feature>
<sequence length="418" mass="48194">MLEYMEYMSLLRLLVIAINWSWPGALPVCAQYTMDDESYLNGEQRPLWILEDQLMKREREDRPEADYITSTRAVPTTRRQEARSPASITFLVRAQHLPIFDNAPGDNALTERNYPIFIYNGTKGELIVNTMLSHQRYPMKEPVPGQVLYPPSTPMFRPRPIVERFRVPGHREMLNLTLIPFYAHEAITTSEAPDTTTTMTTTSTTTTTPTPLTSFETQLPRSSKRKKRKRAKQYSAYYSPEQVVQWQPSYDTTINENHRHFTVTDRLESLVEENEEAEEEEDVQEEDHEQNQNENESKSTFDRKIDIDIVDGTSSNGPTHSSAFHIVYVDESLEPPAISSSSPPMPPIQSRQSSRYALKREYFAFPVYTLGKLLQSPSPTTQQSQRTSREKCTKDCTDPDNSVEQMESNNTWFILNSR</sequence>
<evidence type="ECO:0000313" key="4">
    <source>
        <dbReference type="Proteomes" id="UP000007798"/>
    </source>
</evidence>
<dbReference type="Proteomes" id="UP000007798">
    <property type="component" value="Unassembled WGS sequence"/>
</dbReference>
<feature type="compositionally biased region" description="Low complexity" evidence="1">
    <location>
        <begin position="375"/>
        <end position="386"/>
    </location>
</feature>
<feature type="chain" id="PRO_5006458173" description="Folded gastrulation N-terminal domain-containing protein" evidence="2">
    <location>
        <begin position="26"/>
        <end position="418"/>
    </location>
</feature>
<gene>
    <name evidence="3" type="primary">Dwil\GK16177</name>
    <name evidence="3" type="ORF">Dwil_GK16177</name>
</gene>
<dbReference type="HOGENOM" id="CLU_045185_0_0_1"/>
<evidence type="ECO:0000256" key="1">
    <source>
        <dbReference type="SAM" id="MobiDB-lite"/>
    </source>
</evidence>
<proteinExistence type="predicted"/>
<name>B4N257_DROWI</name>
<evidence type="ECO:0008006" key="5">
    <source>
        <dbReference type="Google" id="ProtNLM"/>
    </source>
</evidence>
<feature type="compositionally biased region" description="Acidic residues" evidence="1">
    <location>
        <begin position="270"/>
        <end position="288"/>
    </location>
</feature>
<dbReference type="OrthoDB" id="8059424at2759"/>
<feature type="signal peptide" evidence="2">
    <location>
        <begin position="1"/>
        <end position="25"/>
    </location>
</feature>
<dbReference type="EMBL" id="CH963925">
    <property type="protein sequence ID" value="EDW78446.2"/>
    <property type="molecule type" value="Genomic_DNA"/>
</dbReference>
<dbReference type="InParanoid" id="B4N257"/>
<protein>
    <recommendedName>
        <fullName evidence="5">Folded gastrulation N-terminal domain-containing protein</fullName>
    </recommendedName>
</protein>
<evidence type="ECO:0000256" key="2">
    <source>
        <dbReference type="SAM" id="SignalP"/>
    </source>
</evidence>
<feature type="region of interest" description="Disordered" evidence="1">
    <location>
        <begin position="269"/>
        <end position="304"/>
    </location>
</feature>
<feature type="compositionally biased region" description="Basic residues" evidence="1">
    <location>
        <begin position="222"/>
        <end position="232"/>
    </location>
</feature>
<organism evidence="3 4">
    <name type="scientific">Drosophila willistoni</name>
    <name type="common">Fruit fly</name>
    <dbReference type="NCBI Taxonomy" id="7260"/>
    <lineage>
        <taxon>Eukaryota</taxon>
        <taxon>Metazoa</taxon>
        <taxon>Ecdysozoa</taxon>
        <taxon>Arthropoda</taxon>
        <taxon>Hexapoda</taxon>
        <taxon>Insecta</taxon>
        <taxon>Pterygota</taxon>
        <taxon>Neoptera</taxon>
        <taxon>Endopterygota</taxon>
        <taxon>Diptera</taxon>
        <taxon>Brachycera</taxon>
        <taxon>Muscomorpha</taxon>
        <taxon>Ephydroidea</taxon>
        <taxon>Drosophilidae</taxon>
        <taxon>Drosophila</taxon>
        <taxon>Sophophora</taxon>
    </lineage>
</organism>
<keyword evidence="2" id="KW-0732">Signal</keyword>
<feature type="region of interest" description="Disordered" evidence="1">
    <location>
        <begin position="193"/>
        <end position="234"/>
    </location>
</feature>
<feature type="region of interest" description="Disordered" evidence="1">
    <location>
        <begin position="374"/>
        <end position="403"/>
    </location>
</feature>
<keyword evidence="4" id="KW-1185">Reference proteome</keyword>
<dbReference type="AlphaFoldDB" id="B4N257"/>
<reference evidence="3 4" key="1">
    <citation type="journal article" date="2007" name="Nature">
        <title>Evolution of genes and genomes on the Drosophila phylogeny.</title>
        <authorList>
            <consortium name="Drosophila 12 Genomes Consortium"/>
            <person name="Clark A.G."/>
            <person name="Eisen M.B."/>
            <person name="Smith D.R."/>
            <person name="Bergman C.M."/>
            <person name="Oliver B."/>
            <person name="Markow T.A."/>
            <person name="Kaufman T.C."/>
            <person name="Kellis M."/>
            <person name="Gelbart W."/>
            <person name="Iyer V.N."/>
            <person name="Pollard D.A."/>
            <person name="Sackton T.B."/>
            <person name="Larracuente A.M."/>
            <person name="Singh N.D."/>
            <person name="Abad J.P."/>
            <person name="Abt D.N."/>
            <person name="Adryan B."/>
            <person name="Aguade M."/>
            <person name="Akashi H."/>
            <person name="Anderson W.W."/>
            <person name="Aquadro C.F."/>
            <person name="Ardell D.H."/>
            <person name="Arguello R."/>
            <person name="Artieri C.G."/>
            <person name="Barbash D.A."/>
            <person name="Barker D."/>
            <person name="Barsanti P."/>
            <person name="Batterham P."/>
            <person name="Batzoglou S."/>
            <person name="Begun D."/>
            <person name="Bhutkar A."/>
            <person name="Blanco E."/>
            <person name="Bosak S.A."/>
            <person name="Bradley R.K."/>
            <person name="Brand A.D."/>
            <person name="Brent M.R."/>
            <person name="Brooks A.N."/>
            <person name="Brown R.H."/>
            <person name="Butlin R.K."/>
            <person name="Caggese C."/>
            <person name="Calvi B.R."/>
            <person name="Bernardo de Carvalho A."/>
            <person name="Caspi A."/>
            <person name="Castrezana S."/>
            <person name="Celniker S.E."/>
            <person name="Chang J.L."/>
            <person name="Chapple C."/>
            <person name="Chatterji S."/>
            <person name="Chinwalla A."/>
            <person name="Civetta A."/>
            <person name="Clifton S.W."/>
            <person name="Comeron J.M."/>
            <person name="Costello J.C."/>
            <person name="Coyne J.A."/>
            <person name="Daub J."/>
            <person name="David R.G."/>
            <person name="Delcher A.L."/>
            <person name="Delehaunty K."/>
            <person name="Do C.B."/>
            <person name="Ebling H."/>
            <person name="Edwards K."/>
            <person name="Eickbush T."/>
            <person name="Evans J.D."/>
            <person name="Filipski A."/>
            <person name="Findeiss S."/>
            <person name="Freyhult E."/>
            <person name="Fulton L."/>
            <person name="Fulton R."/>
            <person name="Garcia A.C."/>
            <person name="Gardiner A."/>
            <person name="Garfield D.A."/>
            <person name="Garvin B.E."/>
            <person name="Gibson G."/>
            <person name="Gilbert D."/>
            <person name="Gnerre S."/>
            <person name="Godfrey J."/>
            <person name="Good R."/>
            <person name="Gotea V."/>
            <person name="Gravely B."/>
            <person name="Greenberg A.J."/>
            <person name="Griffiths-Jones S."/>
            <person name="Gross S."/>
            <person name="Guigo R."/>
            <person name="Gustafson E.A."/>
            <person name="Haerty W."/>
            <person name="Hahn M.W."/>
            <person name="Halligan D.L."/>
            <person name="Halpern A.L."/>
            <person name="Halter G.M."/>
            <person name="Han M.V."/>
            <person name="Heger A."/>
            <person name="Hillier L."/>
            <person name="Hinrichs A.S."/>
            <person name="Holmes I."/>
            <person name="Hoskins R.A."/>
            <person name="Hubisz M.J."/>
            <person name="Hultmark D."/>
            <person name="Huntley M.A."/>
            <person name="Jaffe D.B."/>
            <person name="Jagadeeshan S."/>
            <person name="Jeck W.R."/>
            <person name="Johnson J."/>
            <person name="Jones C.D."/>
            <person name="Jordan W.C."/>
            <person name="Karpen G.H."/>
            <person name="Kataoka E."/>
            <person name="Keightley P.D."/>
            <person name="Kheradpour P."/>
            <person name="Kirkness E.F."/>
            <person name="Koerich L.B."/>
            <person name="Kristiansen K."/>
            <person name="Kudrna D."/>
            <person name="Kulathinal R.J."/>
            <person name="Kumar S."/>
            <person name="Kwok R."/>
            <person name="Lander E."/>
            <person name="Langley C.H."/>
            <person name="Lapoint R."/>
            <person name="Lazzaro B.P."/>
            <person name="Lee S.J."/>
            <person name="Levesque L."/>
            <person name="Li R."/>
            <person name="Lin C.F."/>
            <person name="Lin M.F."/>
            <person name="Lindblad-Toh K."/>
            <person name="Llopart A."/>
            <person name="Long M."/>
            <person name="Low L."/>
            <person name="Lozovsky E."/>
            <person name="Lu J."/>
            <person name="Luo M."/>
            <person name="Machado C.A."/>
            <person name="Makalowski W."/>
            <person name="Marzo M."/>
            <person name="Matsuda M."/>
            <person name="Matzkin L."/>
            <person name="McAllister B."/>
            <person name="McBride C.S."/>
            <person name="McKernan B."/>
            <person name="McKernan K."/>
            <person name="Mendez-Lago M."/>
            <person name="Minx P."/>
            <person name="Mollenhauer M.U."/>
            <person name="Montooth K."/>
            <person name="Mount S.M."/>
            <person name="Mu X."/>
            <person name="Myers E."/>
            <person name="Negre B."/>
            <person name="Newfeld S."/>
            <person name="Nielsen R."/>
            <person name="Noor M.A."/>
            <person name="O'Grady P."/>
            <person name="Pachter L."/>
            <person name="Papaceit M."/>
            <person name="Parisi M.J."/>
            <person name="Parisi M."/>
            <person name="Parts L."/>
            <person name="Pedersen J.S."/>
            <person name="Pesole G."/>
            <person name="Phillippy A.M."/>
            <person name="Ponting C.P."/>
            <person name="Pop M."/>
            <person name="Porcelli D."/>
            <person name="Powell J.R."/>
            <person name="Prohaska S."/>
            <person name="Pruitt K."/>
            <person name="Puig M."/>
            <person name="Quesneville H."/>
            <person name="Ram K.R."/>
            <person name="Rand D."/>
            <person name="Rasmussen M.D."/>
            <person name="Reed L.K."/>
            <person name="Reenan R."/>
            <person name="Reily A."/>
            <person name="Remington K.A."/>
            <person name="Rieger T.T."/>
            <person name="Ritchie M.G."/>
            <person name="Robin C."/>
            <person name="Rogers Y.H."/>
            <person name="Rohde C."/>
            <person name="Rozas J."/>
            <person name="Rubenfield M.J."/>
            <person name="Ruiz A."/>
            <person name="Russo S."/>
            <person name="Salzberg S.L."/>
            <person name="Sanchez-Gracia A."/>
            <person name="Saranga D.J."/>
            <person name="Sato H."/>
            <person name="Schaeffer S.W."/>
            <person name="Schatz M.C."/>
            <person name="Schlenke T."/>
            <person name="Schwartz R."/>
            <person name="Segarra C."/>
            <person name="Singh R.S."/>
            <person name="Sirot L."/>
            <person name="Sirota M."/>
            <person name="Sisneros N.B."/>
            <person name="Smith C.D."/>
            <person name="Smith T.F."/>
            <person name="Spieth J."/>
            <person name="Stage D.E."/>
            <person name="Stark A."/>
            <person name="Stephan W."/>
            <person name="Strausberg R.L."/>
            <person name="Strempel S."/>
            <person name="Sturgill D."/>
            <person name="Sutton G."/>
            <person name="Sutton G.G."/>
            <person name="Tao W."/>
            <person name="Teichmann S."/>
            <person name="Tobari Y.N."/>
            <person name="Tomimura Y."/>
            <person name="Tsolas J.M."/>
            <person name="Valente V.L."/>
            <person name="Venter E."/>
            <person name="Venter J.C."/>
            <person name="Vicario S."/>
            <person name="Vieira F.G."/>
            <person name="Vilella A.J."/>
            <person name="Villasante A."/>
            <person name="Walenz B."/>
            <person name="Wang J."/>
            <person name="Wasserman M."/>
            <person name="Watts T."/>
            <person name="Wilson D."/>
            <person name="Wilson R.K."/>
            <person name="Wing R.A."/>
            <person name="Wolfner M.F."/>
            <person name="Wong A."/>
            <person name="Wong G.K."/>
            <person name="Wu C.I."/>
            <person name="Wu G."/>
            <person name="Yamamoto D."/>
            <person name="Yang H.P."/>
            <person name="Yang S.P."/>
            <person name="Yorke J.A."/>
            <person name="Yoshida K."/>
            <person name="Zdobnov E."/>
            <person name="Zhang P."/>
            <person name="Zhang Y."/>
            <person name="Zimin A.V."/>
            <person name="Baldwin J."/>
            <person name="Abdouelleil A."/>
            <person name="Abdulkadir J."/>
            <person name="Abebe A."/>
            <person name="Abera B."/>
            <person name="Abreu J."/>
            <person name="Acer S.C."/>
            <person name="Aftuck L."/>
            <person name="Alexander A."/>
            <person name="An P."/>
            <person name="Anderson E."/>
            <person name="Anderson S."/>
            <person name="Arachi H."/>
            <person name="Azer M."/>
            <person name="Bachantsang P."/>
            <person name="Barry A."/>
            <person name="Bayul T."/>
            <person name="Berlin A."/>
            <person name="Bessette D."/>
            <person name="Bloom T."/>
            <person name="Blye J."/>
            <person name="Boguslavskiy L."/>
            <person name="Bonnet C."/>
            <person name="Boukhgalter B."/>
            <person name="Bourzgui I."/>
            <person name="Brown A."/>
            <person name="Cahill P."/>
            <person name="Channer S."/>
            <person name="Cheshatsang Y."/>
            <person name="Chuda L."/>
            <person name="Citroen M."/>
            <person name="Collymore A."/>
            <person name="Cooke P."/>
            <person name="Costello M."/>
            <person name="D'Aco K."/>
            <person name="Daza R."/>
            <person name="De Haan G."/>
            <person name="DeGray S."/>
            <person name="DeMaso C."/>
            <person name="Dhargay N."/>
            <person name="Dooley K."/>
            <person name="Dooley E."/>
            <person name="Doricent M."/>
            <person name="Dorje P."/>
            <person name="Dorjee K."/>
            <person name="Dupes A."/>
            <person name="Elong R."/>
            <person name="Falk J."/>
            <person name="Farina A."/>
            <person name="Faro S."/>
            <person name="Ferguson D."/>
            <person name="Fisher S."/>
            <person name="Foley C.D."/>
            <person name="Franke A."/>
            <person name="Friedrich D."/>
            <person name="Gadbois L."/>
            <person name="Gearin G."/>
            <person name="Gearin C.R."/>
            <person name="Giannoukos G."/>
            <person name="Goode T."/>
            <person name="Graham J."/>
            <person name="Grandbois E."/>
            <person name="Grewal S."/>
            <person name="Gyaltsen K."/>
            <person name="Hafez N."/>
            <person name="Hagos B."/>
            <person name="Hall J."/>
            <person name="Henson C."/>
            <person name="Hollinger A."/>
            <person name="Honan T."/>
            <person name="Huard M.D."/>
            <person name="Hughes L."/>
            <person name="Hurhula B."/>
            <person name="Husby M.E."/>
            <person name="Kamat A."/>
            <person name="Kanga B."/>
            <person name="Kashin S."/>
            <person name="Khazanovich D."/>
            <person name="Kisner P."/>
            <person name="Lance K."/>
            <person name="Lara M."/>
            <person name="Lee W."/>
            <person name="Lennon N."/>
            <person name="Letendre F."/>
            <person name="LeVine R."/>
            <person name="Lipovsky A."/>
            <person name="Liu X."/>
            <person name="Liu J."/>
            <person name="Liu S."/>
            <person name="Lokyitsang T."/>
            <person name="Lokyitsang Y."/>
            <person name="Lubonja R."/>
            <person name="Lui A."/>
            <person name="MacDonald P."/>
            <person name="Magnisalis V."/>
            <person name="Maru K."/>
            <person name="Matthews C."/>
            <person name="McCusker W."/>
            <person name="McDonough S."/>
            <person name="Mehta T."/>
            <person name="Meldrim J."/>
            <person name="Meneus L."/>
            <person name="Mihai O."/>
            <person name="Mihalev A."/>
            <person name="Mihova T."/>
            <person name="Mittelman R."/>
            <person name="Mlenga V."/>
            <person name="Montmayeur A."/>
            <person name="Mulrain L."/>
            <person name="Navidi A."/>
            <person name="Naylor J."/>
            <person name="Negash T."/>
            <person name="Nguyen T."/>
            <person name="Nguyen N."/>
            <person name="Nicol R."/>
            <person name="Norbu C."/>
            <person name="Norbu N."/>
            <person name="Novod N."/>
            <person name="O'Neill B."/>
            <person name="Osman S."/>
            <person name="Markiewicz E."/>
            <person name="Oyono O.L."/>
            <person name="Patti C."/>
            <person name="Phunkhang P."/>
            <person name="Pierre F."/>
            <person name="Priest M."/>
            <person name="Raghuraman S."/>
            <person name="Rege F."/>
            <person name="Reyes R."/>
            <person name="Rise C."/>
            <person name="Rogov P."/>
            <person name="Ross K."/>
            <person name="Ryan E."/>
            <person name="Settipalli S."/>
            <person name="Shea T."/>
            <person name="Sherpa N."/>
            <person name="Shi L."/>
            <person name="Shih D."/>
            <person name="Sparrow T."/>
            <person name="Spaulding J."/>
            <person name="Stalker J."/>
            <person name="Stange-Thomann N."/>
            <person name="Stavropoulos S."/>
            <person name="Stone C."/>
            <person name="Strader C."/>
            <person name="Tesfaye S."/>
            <person name="Thomson T."/>
            <person name="Thoulutsang Y."/>
            <person name="Thoulutsang D."/>
            <person name="Topham K."/>
            <person name="Topping I."/>
            <person name="Tsamla T."/>
            <person name="Vassiliev H."/>
            <person name="Vo A."/>
            <person name="Wangchuk T."/>
            <person name="Wangdi T."/>
            <person name="Weiand M."/>
            <person name="Wilkinson J."/>
            <person name="Wilson A."/>
            <person name="Yadav S."/>
            <person name="Young G."/>
            <person name="Yu Q."/>
            <person name="Zembek L."/>
            <person name="Zhong D."/>
            <person name="Zimmer A."/>
            <person name="Zwirko Z."/>
            <person name="Jaffe D.B."/>
            <person name="Alvarez P."/>
            <person name="Brockman W."/>
            <person name="Butler J."/>
            <person name="Chin C."/>
            <person name="Gnerre S."/>
            <person name="Grabherr M."/>
            <person name="Kleber M."/>
            <person name="Mauceli E."/>
            <person name="MacCallum I."/>
        </authorList>
    </citation>
    <scope>NUCLEOTIDE SEQUENCE [LARGE SCALE GENOMIC DNA]</scope>
    <source>
        <strain evidence="4">Tucson 14030-0811.24</strain>
    </source>
</reference>
<accession>B4N257</accession>
<feature type="compositionally biased region" description="Basic and acidic residues" evidence="1">
    <location>
        <begin position="387"/>
        <end position="397"/>
    </location>
</feature>